<dbReference type="InterPro" id="IPR036890">
    <property type="entry name" value="HATPase_C_sf"/>
</dbReference>
<evidence type="ECO:0000259" key="8">
    <source>
        <dbReference type="SMART" id="SM00911"/>
    </source>
</evidence>
<keyword evidence="4" id="KW-0808">Transferase</keyword>
<evidence type="ECO:0000256" key="2">
    <source>
        <dbReference type="ARBA" id="ARBA00012438"/>
    </source>
</evidence>
<dbReference type="Gene3D" id="3.30.565.10">
    <property type="entry name" value="Histidine kinase-like ATPase, C-terminal domain"/>
    <property type="match status" value="1"/>
</dbReference>
<keyword evidence="5" id="KW-0547">Nucleotide-binding</keyword>
<dbReference type="GO" id="GO:0004673">
    <property type="term" value="F:protein histidine kinase activity"/>
    <property type="evidence" value="ECO:0007669"/>
    <property type="project" value="UniProtKB-EC"/>
</dbReference>
<protein>
    <recommendedName>
        <fullName evidence="2">histidine kinase</fullName>
        <ecNumber evidence="2">2.7.13.3</ecNumber>
    </recommendedName>
</protein>
<evidence type="ECO:0000313" key="10">
    <source>
        <dbReference type="Proteomes" id="UP001165667"/>
    </source>
</evidence>
<feature type="domain" description="Signal transduction histidine kinase HWE region" evidence="8">
    <location>
        <begin position="32"/>
        <end position="114"/>
    </location>
</feature>
<proteinExistence type="predicted"/>
<dbReference type="InterPro" id="IPR011102">
    <property type="entry name" value="Sig_transdc_His_kinase_HWE"/>
</dbReference>
<evidence type="ECO:0000256" key="6">
    <source>
        <dbReference type="ARBA" id="ARBA00022777"/>
    </source>
</evidence>
<keyword evidence="10" id="KW-1185">Reference proteome</keyword>
<keyword evidence="7" id="KW-0067">ATP-binding</keyword>
<dbReference type="GO" id="GO:0005524">
    <property type="term" value="F:ATP binding"/>
    <property type="evidence" value="ECO:0007669"/>
    <property type="project" value="UniProtKB-KW"/>
</dbReference>
<comment type="caution">
    <text evidence="9">The sequence shown here is derived from an EMBL/GenBank/DDBJ whole genome shotgun (WGS) entry which is preliminary data.</text>
</comment>
<dbReference type="RefSeq" id="WP_282585460.1">
    <property type="nucleotide sequence ID" value="NZ_JAMOIM010000008.1"/>
</dbReference>
<sequence length="243" mass="26741">MPDHPLETRIRDLEADNARLRRLLDDREMPAELRHRVRNTLALVRAVVRRSAETSATLDEYAAHLEGRLDAILRVQNAIAQSPPDGIDLHSMVADELLAHLAREGDQADLAGPKIYLRPKAAESFGLALHELAINAIKFGALTAANGRVAVTWKVSEDSGIEPVLHFRWEESGVPVAPAKASHRGFGSEVLERTLRYQIRADVDFAFNRDGIACDIRLPFPPQIGMVRHAREGTGAEPGDFGG</sequence>
<accession>A0AA41YV24</accession>
<evidence type="ECO:0000256" key="1">
    <source>
        <dbReference type="ARBA" id="ARBA00000085"/>
    </source>
</evidence>
<evidence type="ECO:0000256" key="4">
    <source>
        <dbReference type="ARBA" id="ARBA00022679"/>
    </source>
</evidence>
<gene>
    <name evidence="9" type="ORF">M8523_13790</name>
</gene>
<evidence type="ECO:0000256" key="7">
    <source>
        <dbReference type="ARBA" id="ARBA00022840"/>
    </source>
</evidence>
<dbReference type="PANTHER" id="PTHR41523">
    <property type="entry name" value="TWO-COMPONENT SYSTEM SENSOR PROTEIN"/>
    <property type="match status" value="1"/>
</dbReference>
<keyword evidence="3" id="KW-0597">Phosphoprotein</keyword>
<dbReference type="PANTHER" id="PTHR41523:SF7">
    <property type="entry name" value="HISTIDINE KINASE"/>
    <property type="match status" value="1"/>
</dbReference>
<reference evidence="9" key="1">
    <citation type="submission" date="2022-05" db="EMBL/GenBank/DDBJ databases">
        <authorList>
            <person name="Pankratov T."/>
        </authorList>
    </citation>
    <scope>NUCLEOTIDE SEQUENCE</scope>
    <source>
        <strain evidence="9">BP6-180914</strain>
    </source>
</reference>
<dbReference type="EMBL" id="JAMOIM010000008">
    <property type="protein sequence ID" value="MCW6509096.1"/>
    <property type="molecule type" value="Genomic_DNA"/>
</dbReference>
<dbReference type="Proteomes" id="UP001165667">
    <property type="component" value="Unassembled WGS sequence"/>
</dbReference>
<evidence type="ECO:0000313" key="9">
    <source>
        <dbReference type="EMBL" id="MCW6509096.1"/>
    </source>
</evidence>
<dbReference type="Pfam" id="PF07536">
    <property type="entry name" value="HWE_HK"/>
    <property type="match status" value="1"/>
</dbReference>
<evidence type="ECO:0000256" key="3">
    <source>
        <dbReference type="ARBA" id="ARBA00022553"/>
    </source>
</evidence>
<keyword evidence="6 9" id="KW-0418">Kinase</keyword>
<organism evidence="9 10">
    <name type="scientific">Lichenifustis flavocetrariae</name>
    <dbReference type="NCBI Taxonomy" id="2949735"/>
    <lineage>
        <taxon>Bacteria</taxon>
        <taxon>Pseudomonadati</taxon>
        <taxon>Pseudomonadota</taxon>
        <taxon>Alphaproteobacteria</taxon>
        <taxon>Hyphomicrobiales</taxon>
        <taxon>Lichenihabitantaceae</taxon>
        <taxon>Lichenifustis</taxon>
    </lineage>
</organism>
<evidence type="ECO:0000256" key="5">
    <source>
        <dbReference type="ARBA" id="ARBA00022741"/>
    </source>
</evidence>
<dbReference type="AlphaFoldDB" id="A0AA41YV24"/>
<name>A0AA41YV24_9HYPH</name>
<dbReference type="EC" id="2.7.13.3" evidence="2"/>
<comment type="catalytic activity">
    <reaction evidence="1">
        <text>ATP + protein L-histidine = ADP + protein N-phospho-L-histidine.</text>
        <dbReference type="EC" id="2.7.13.3"/>
    </reaction>
</comment>
<dbReference type="SMART" id="SM00911">
    <property type="entry name" value="HWE_HK"/>
    <property type="match status" value="1"/>
</dbReference>